<organism evidence="2 3">
    <name type="scientific">Ancylostoma duodenale</name>
    <dbReference type="NCBI Taxonomy" id="51022"/>
    <lineage>
        <taxon>Eukaryota</taxon>
        <taxon>Metazoa</taxon>
        <taxon>Ecdysozoa</taxon>
        <taxon>Nematoda</taxon>
        <taxon>Chromadorea</taxon>
        <taxon>Rhabditida</taxon>
        <taxon>Rhabditina</taxon>
        <taxon>Rhabditomorpha</taxon>
        <taxon>Strongyloidea</taxon>
        <taxon>Ancylostomatidae</taxon>
        <taxon>Ancylostomatinae</taxon>
        <taxon>Ancylostoma</taxon>
    </lineage>
</organism>
<evidence type="ECO:0000313" key="2">
    <source>
        <dbReference type="EMBL" id="KIH47832.1"/>
    </source>
</evidence>
<reference evidence="2 3" key="1">
    <citation type="submission" date="2013-12" db="EMBL/GenBank/DDBJ databases">
        <title>Draft genome of the parsitic nematode Ancylostoma duodenale.</title>
        <authorList>
            <person name="Mitreva M."/>
        </authorList>
    </citation>
    <scope>NUCLEOTIDE SEQUENCE [LARGE SCALE GENOMIC DNA]</scope>
    <source>
        <strain evidence="2 3">Zhejiang</strain>
    </source>
</reference>
<keyword evidence="3" id="KW-1185">Reference proteome</keyword>
<accession>A0A0C2CD94</accession>
<sequence>MNVLFQECPSSLVFNEAKGYCDYPEACESKGSASAAPAPAPAADSSKSVSSNYCALRKDGFYSDGCTVDFISCEQGVATPMVLVQDFQS</sequence>
<feature type="region of interest" description="Disordered" evidence="1">
    <location>
        <begin position="27"/>
        <end position="49"/>
    </location>
</feature>
<dbReference type="Gene3D" id="2.170.140.10">
    <property type="entry name" value="Chitin binding domain"/>
    <property type="match status" value="1"/>
</dbReference>
<dbReference type="EMBL" id="KN765379">
    <property type="protein sequence ID" value="KIH47832.1"/>
    <property type="molecule type" value="Genomic_DNA"/>
</dbReference>
<dbReference type="AlphaFoldDB" id="A0A0C2CD94"/>
<protein>
    <recommendedName>
        <fullName evidence="4">Chitin-binding type-2 domain-containing protein</fullName>
    </recommendedName>
</protein>
<proteinExistence type="predicted"/>
<name>A0A0C2CD94_9BILA</name>
<evidence type="ECO:0008006" key="4">
    <source>
        <dbReference type="Google" id="ProtNLM"/>
    </source>
</evidence>
<feature type="compositionally biased region" description="Low complexity" evidence="1">
    <location>
        <begin position="32"/>
        <end position="49"/>
    </location>
</feature>
<gene>
    <name evidence="2" type="ORF">ANCDUO_22103</name>
</gene>
<dbReference type="Proteomes" id="UP000054047">
    <property type="component" value="Unassembled WGS sequence"/>
</dbReference>
<evidence type="ECO:0000313" key="3">
    <source>
        <dbReference type="Proteomes" id="UP000054047"/>
    </source>
</evidence>
<evidence type="ECO:0000256" key="1">
    <source>
        <dbReference type="SAM" id="MobiDB-lite"/>
    </source>
</evidence>